<feature type="signal peptide" evidence="1">
    <location>
        <begin position="1"/>
        <end position="26"/>
    </location>
</feature>
<organism evidence="3 4">
    <name type="scientific">Flagellimonas hymeniacidonis</name>
    <dbReference type="NCBI Taxonomy" id="2603628"/>
    <lineage>
        <taxon>Bacteria</taxon>
        <taxon>Pseudomonadati</taxon>
        <taxon>Bacteroidota</taxon>
        <taxon>Flavobacteriia</taxon>
        <taxon>Flavobacteriales</taxon>
        <taxon>Flavobacteriaceae</taxon>
        <taxon>Flagellimonas</taxon>
    </lineage>
</organism>
<dbReference type="Gene3D" id="2.130.10.10">
    <property type="entry name" value="YVTN repeat-like/Quinoprotein amine dehydrogenase"/>
    <property type="match status" value="1"/>
</dbReference>
<dbReference type="Proteomes" id="UP000321456">
    <property type="component" value="Unassembled WGS sequence"/>
</dbReference>
<dbReference type="SUPFAM" id="SSF63825">
    <property type="entry name" value="YWTD domain"/>
    <property type="match status" value="1"/>
</dbReference>
<evidence type="ECO:0000313" key="4">
    <source>
        <dbReference type="Proteomes" id="UP000321456"/>
    </source>
</evidence>
<reference evidence="3 4" key="1">
    <citation type="submission" date="2019-08" db="EMBL/GenBank/DDBJ databases">
        <title>Professor.</title>
        <authorList>
            <person name="Park J.S."/>
        </authorList>
    </citation>
    <scope>NUCLEOTIDE SEQUENCE [LARGE SCALE GENOMIC DNA]</scope>
    <source>
        <strain evidence="3 4">176CP5-101</strain>
    </source>
</reference>
<evidence type="ECO:0000313" key="3">
    <source>
        <dbReference type="EMBL" id="TXN34904.1"/>
    </source>
</evidence>
<dbReference type="InterPro" id="IPR031025">
    <property type="entry name" value="LruC_dom"/>
</dbReference>
<protein>
    <submittedName>
        <fullName evidence="3">LruC domain-containing protein</fullName>
    </submittedName>
</protein>
<dbReference type="AlphaFoldDB" id="A0A5C8V0B7"/>
<proteinExistence type="predicted"/>
<evidence type="ECO:0000259" key="2">
    <source>
        <dbReference type="Pfam" id="PF16130"/>
    </source>
</evidence>
<evidence type="ECO:0000256" key="1">
    <source>
        <dbReference type="SAM" id="SignalP"/>
    </source>
</evidence>
<feature type="domain" description="DUF4842" evidence="2">
    <location>
        <begin position="487"/>
        <end position="671"/>
    </location>
</feature>
<keyword evidence="1" id="KW-0732">Signal</keyword>
<accession>A0A5C8V0B7</accession>
<dbReference type="InterPro" id="IPR032295">
    <property type="entry name" value="DUF4842"/>
</dbReference>
<dbReference type="EMBL" id="VRUR01000002">
    <property type="protein sequence ID" value="TXN34904.1"/>
    <property type="molecule type" value="Genomic_DNA"/>
</dbReference>
<keyword evidence="4" id="KW-1185">Reference proteome</keyword>
<comment type="caution">
    <text evidence="3">The sequence shown here is derived from an EMBL/GenBank/DDBJ whole genome shotgun (WGS) entry which is preliminary data.</text>
</comment>
<sequence length="685" mass="76421">MTKMKTSQIVLSTLCLLAALTYTSCVKDSFDDTVDPNPQGETDPPIEEVPIDELEITELQIPTDFDFTTKKELRLIINDNTPNVRYDVYAYNDEVVLGEQITYLNEEDEEETDFDISVDNLNHIIFSGVPSGGKIEHSFVVPDYFEKLYIRRKEGFKFSSAIVNIASELVTYTYSPESGKRATTGKPMVEDYLYCVNGGGDLFQVDPVTGAYTFISDMPMGSWTAAIDQQNNMLYSIGRSKPYPLMKYDIINDTWTTIGDVGKGGPRLDFNPQDGLLYFSTGEKLFTIDPQNANILSNWKIKGLHKKQGGDMAFADDGTIFICSFSGLYRLDLNSDGDYDAIRISGEDLPFEPTSMTFDSNQELWLANNDGNSNLIVMDTQTGGWEYRYGPNSTSGVTYDRAINDLTTFRIFDEVTIDPDTDGDGITDSNDEFPDDADKAFEQFTPSKYGWGTLAFEDLWPFLGDYDFNDTAVNYRFVAVLNADNMAVQLDMHFEVTADGAGLINALGIELESVAPSLIESVTGTVLTEGFINAASNGVEEGQDRAVIILFDNNHTMLHVPTTVSIVFTTPITTTQLGIAPFNPFLIVNGDRGKEIHLPNRFRTTLGVNDTSVEGINRDIDGNYKTDTGLPWAINVMHNFRPPKENIPVNQAYNFFNEWATSGGTIFQDWYKDSTGYRNEADLLD</sequence>
<dbReference type="InterPro" id="IPR015943">
    <property type="entry name" value="WD40/YVTN_repeat-like_dom_sf"/>
</dbReference>
<feature type="chain" id="PRO_5022667852" evidence="1">
    <location>
        <begin position="27"/>
        <end position="685"/>
    </location>
</feature>
<dbReference type="Pfam" id="PF16130">
    <property type="entry name" value="DUF4842"/>
    <property type="match status" value="1"/>
</dbReference>
<name>A0A5C8V0B7_9FLAO</name>
<gene>
    <name evidence="3" type="ORF">FVB32_09905</name>
</gene>
<dbReference type="NCBIfam" id="TIGR04456">
    <property type="entry name" value="LruC_dom"/>
    <property type="match status" value="1"/>
</dbReference>